<evidence type="ECO:0000313" key="1">
    <source>
        <dbReference type="EMBL" id="TCS79634.1"/>
    </source>
</evidence>
<name>A0A4R3K9D0_9FIRM</name>
<comment type="caution">
    <text evidence="1">The sequence shown here is derived from an EMBL/GenBank/DDBJ whole genome shotgun (WGS) entry which is preliminary data.</text>
</comment>
<protein>
    <submittedName>
        <fullName evidence="1">Uncharacterized protein</fullName>
    </submittedName>
</protein>
<dbReference type="Proteomes" id="UP000295188">
    <property type="component" value="Unassembled WGS sequence"/>
</dbReference>
<reference evidence="1 2" key="1">
    <citation type="submission" date="2019-03" db="EMBL/GenBank/DDBJ databases">
        <title>Genomic Encyclopedia of Type Strains, Phase IV (KMG-IV): sequencing the most valuable type-strain genomes for metagenomic binning, comparative biology and taxonomic classification.</title>
        <authorList>
            <person name="Goeker M."/>
        </authorList>
    </citation>
    <scope>NUCLEOTIDE SEQUENCE [LARGE SCALE GENOMIC DNA]</scope>
    <source>
        <strain evidence="1 2">DSM 20467</strain>
    </source>
</reference>
<gene>
    <name evidence="1" type="ORF">EDC37_10649</name>
</gene>
<proteinExistence type="predicted"/>
<organism evidence="1 2">
    <name type="scientific">Pectinatus cerevisiiphilus</name>
    <dbReference type="NCBI Taxonomy" id="86956"/>
    <lineage>
        <taxon>Bacteria</taxon>
        <taxon>Bacillati</taxon>
        <taxon>Bacillota</taxon>
        <taxon>Negativicutes</taxon>
        <taxon>Selenomonadales</taxon>
        <taxon>Selenomonadaceae</taxon>
        <taxon>Pectinatus</taxon>
    </lineage>
</organism>
<evidence type="ECO:0000313" key="2">
    <source>
        <dbReference type="Proteomes" id="UP000295188"/>
    </source>
</evidence>
<dbReference type="AlphaFoldDB" id="A0A4R3K9D0"/>
<dbReference type="EMBL" id="SMAA01000006">
    <property type="protein sequence ID" value="TCS79634.1"/>
    <property type="molecule type" value="Genomic_DNA"/>
</dbReference>
<sequence>MVNDDQVVAALWKKFYTLTEEMYRFIKRNDIDTFFDLLQQRIQIQKKIEQLGNRTYQKTDAGKALIASINPINMKIRSLAQSWLIRTRNKNHMVHSYDNPDIMSLGFILNRKM</sequence>
<keyword evidence="2" id="KW-1185">Reference proteome</keyword>
<accession>A0A4R3K9D0</accession>